<feature type="non-terminal residue" evidence="1">
    <location>
        <position position="70"/>
    </location>
</feature>
<evidence type="ECO:0000313" key="2">
    <source>
        <dbReference type="Proteomes" id="UP000468531"/>
    </source>
</evidence>
<sequence>MLPMGFGYIEGVTHDYERHGTTTLFAALNVLDGAIIAQCKPRHRHQELLAFLRHSEANVPPQLDIHLVVD</sequence>
<dbReference type="EMBL" id="VKHP01001261">
    <property type="protein sequence ID" value="NEV03382.1"/>
    <property type="molecule type" value="Genomic_DNA"/>
</dbReference>
<gene>
    <name evidence="1" type="ORF">FNJ47_49985</name>
</gene>
<reference evidence="1 2" key="1">
    <citation type="journal article" date="2020" name="Arch. Microbiol.">
        <title>Bradyrhizobium uaiense sp. nov., a new highly efficient cowpea symbiont.</title>
        <authorList>
            <person name="Cabral Michel D."/>
            <person name="Azarias Guimaraes A."/>
            <person name="Martins da Costa E."/>
            <person name="Soares de Carvalho T."/>
            <person name="Balsanelli E."/>
            <person name="Willems A."/>
            <person name="Maltempi de Souza E."/>
            <person name="de Souza Moreira F.M."/>
        </authorList>
    </citation>
    <scope>NUCLEOTIDE SEQUENCE [LARGE SCALE GENOMIC DNA]</scope>
    <source>
        <strain evidence="1 2">UFLA 03-164</strain>
    </source>
</reference>
<keyword evidence="2" id="KW-1185">Reference proteome</keyword>
<comment type="caution">
    <text evidence="1">The sequence shown here is derived from an EMBL/GenBank/DDBJ whole genome shotgun (WGS) entry which is preliminary data.</text>
</comment>
<dbReference type="AlphaFoldDB" id="A0A6P1C2U2"/>
<organism evidence="1 2">
    <name type="scientific">Bradyrhizobium uaiense</name>
    <dbReference type="NCBI Taxonomy" id="2594946"/>
    <lineage>
        <taxon>Bacteria</taxon>
        <taxon>Pseudomonadati</taxon>
        <taxon>Pseudomonadota</taxon>
        <taxon>Alphaproteobacteria</taxon>
        <taxon>Hyphomicrobiales</taxon>
        <taxon>Nitrobacteraceae</taxon>
        <taxon>Bradyrhizobium</taxon>
    </lineage>
</organism>
<accession>A0A6P1C2U2</accession>
<protein>
    <submittedName>
        <fullName evidence="1">IS630 family transposase</fullName>
    </submittedName>
</protein>
<dbReference type="Proteomes" id="UP000468531">
    <property type="component" value="Unassembled WGS sequence"/>
</dbReference>
<feature type="non-terminal residue" evidence="1">
    <location>
        <position position="1"/>
    </location>
</feature>
<name>A0A6P1C2U2_9BRAD</name>
<evidence type="ECO:0000313" key="1">
    <source>
        <dbReference type="EMBL" id="NEV03382.1"/>
    </source>
</evidence>
<proteinExistence type="predicted"/>